<evidence type="ECO:0000313" key="2">
    <source>
        <dbReference type="EMBL" id="MBS6941358.1"/>
    </source>
</evidence>
<evidence type="ECO:0000256" key="1">
    <source>
        <dbReference type="SAM" id="Phobius"/>
    </source>
</evidence>
<evidence type="ECO:0000313" key="3">
    <source>
        <dbReference type="Proteomes" id="UP000727506"/>
    </source>
</evidence>
<protein>
    <submittedName>
        <fullName evidence="2">ABC-2 transporter permease</fullName>
    </submittedName>
</protein>
<feature type="transmembrane region" description="Helical" evidence="1">
    <location>
        <begin position="15"/>
        <end position="32"/>
    </location>
</feature>
<accession>A0A943YYT9</accession>
<reference evidence="2" key="1">
    <citation type="submission" date="2021-02" db="EMBL/GenBank/DDBJ databases">
        <title>Infant gut strain persistence is associated with maternal origin, phylogeny, and functional potential including surface adhesion and iron acquisition.</title>
        <authorList>
            <person name="Lou Y.C."/>
        </authorList>
    </citation>
    <scope>NUCLEOTIDE SEQUENCE</scope>
    <source>
        <strain evidence="2">L2_039_000G1_dasL2_039_000G1_concoct_11</strain>
    </source>
</reference>
<dbReference type="Pfam" id="PF13346">
    <property type="entry name" value="ABC2_membrane_5"/>
    <property type="match status" value="1"/>
</dbReference>
<comment type="caution">
    <text evidence="2">The sequence shown here is derived from an EMBL/GenBank/DDBJ whole genome shotgun (WGS) entry which is preliminary data.</text>
</comment>
<feature type="transmembrane region" description="Helical" evidence="1">
    <location>
        <begin position="163"/>
        <end position="182"/>
    </location>
</feature>
<feature type="transmembrane region" description="Helical" evidence="1">
    <location>
        <begin position="129"/>
        <end position="151"/>
    </location>
</feature>
<keyword evidence="1" id="KW-1133">Transmembrane helix</keyword>
<feature type="transmembrane region" description="Helical" evidence="1">
    <location>
        <begin position="202"/>
        <end position="228"/>
    </location>
</feature>
<dbReference type="InterPro" id="IPR025699">
    <property type="entry name" value="ABC2_memb-like"/>
</dbReference>
<organism evidence="2 3">
    <name type="scientific">Slackia piriformis</name>
    <dbReference type="NCBI Taxonomy" id="626934"/>
    <lineage>
        <taxon>Bacteria</taxon>
        <taxon>Bacillati</taxon>
        <taxon>Actinomycetota</taxon>
        <taxon>Coriobacteriia</taxon>
        <taxon>Eggerthellales</taxon>
        <taxon>Eggerthellaceae</taxon>
        <taxon>Slackia</taxon>
    </lineage>
</organism>
<keyword evidence="1" id="KW-0812">Transmembrane</keyword>
<keyword evidence="1" id="KW-0472">Membrane</keyword>
<dbReference type="EMBL" id="JAGZSV010000166">
    <property type="protein sequence ID" value="MBS6941358.1"/>
    <property type="molecule type" value="Genomic_DNA"/>
</dbReference>
<dbReference type="Proteomes" id="UP000727506">
    <property type="component" value="Unassembled WGS sequence"/>
</dbReference>
<name>A0A943YYT9_9ACTN</name>
<feature type="transmembrane region" description="Helical" evidence="1">
    <location>
        <begin position="84"/>
        <end position="109"/>
    </location>
</feature>
<sequence>MKAALLSELITSKNVLIQSLAIYAAVSLVIGISMQSPIAMVACIGVMTPFMMTFTFCALDGMNGWERFRATLPVSRTAIVASRYASILLATVAMVLTVWCIGMLLSAALPALFPDWAVSAAFAQEASDPAVFLFAGMMGSGLMLAVAAFVLPFAMRFGMTKSIRIIPVFAVMLIPVSIFFVQQVPDMARLAADVSLWVDQHVALASALFVAIVLAIYAASCAVTAALYRKKEV</sequence>
<feature type="transmembrane region" description="Helical" evidence="1">
    <location>
        <begin position="38"/>
        <end position="59"/>
    </location>
</feature>
<gene>
    <name evidence="2" type="ORF">KH142_07790</name>
</gene>
<proteinExistence type="predicted"/>
<dbReference type="AlphaFoldDB" id="A0A943YYT9"/>